<sequence length="71" mass="7817">MIGKVFALSEEGSEQMDNLIRGTCFIYDTPLIAIIDTGATHSFISVDCMRRLNIPVTEIPGRMRIETPSSG</sequence>
<evidence type="ECO:0000313" key="1">
    <source>
        <dbReference type="EMBL" id="MCI68356.1"/>
    </source>
</evidence>
<dbReference type="Gene3D" id="2.40.70.10">
    <property type="entry name" value="Acid Proteases"/>
    <property type="match status" value="1"/>
</dbReference>
<dbReference type="CDD" id="cd00303">
    <property type="entry name" value="retropepsin_like"/>
    <property type="match status" value="1"/>
</dbReference>
<dbReference type="SUPFAM" id="SSF50630">
    <property type="entry name" value="Acid proteases"/>
    <property type="match status" value="1"/>
</dbReference>
<dbReference type="InterPro" id="IPR021109">
    <property type="entry name" value="Peptidase_aspartic_dom_sf"/>
</dbReference>
<accession>A0A392U7J7</accession>
<reference evidence="1 2" key="1">
    <citation type="journal article" date="2018" name="Front. Plant Sci.">
        <title>Red Clover (Trifolium pratense) and Zigzag Clover (T. medium) - A Picture of Genomic Similarities and Differences.</title>
        <authorList>
            <person name="Dluhosova J."/>
            <person name="Istvanek J."/>
            <person name="Nedelnik J."/>
            <person name="Repkova J."/>
        </authorList>
    </citation>
    <scope>NUCLEOTIDE SEQUENCE [LARGE SCALE GENOMIC DNA]</scope>
    <source>
        <strain evidence="2">cv. 10/8</strain>
        <tissue evidence="1">Leaf</tissue>
    </source>
</reference>
<proteinExistence type="predicted"/>
<dbReference type="Proteomes" id="UP000265520">
    <property type="component" value="Unassembled WGS sequence"/>
</dbReference>
<dbReference type="AlphaFoldDB" id="A0A392U7J7"/>
<feature type="non-terminal residue" evidence="1">
    <location>
        <position position="71"/>
    </location>
</feature>
<organism evidence="1 2">
    <name type="scientific">Trifolium medium</name>
    <dbReference type="NCBI Taxonomy" id="97028"/>
    <lineage>
        <taxon>Eukaryota</taxon>
        <taxon>Viridiplantae</taxon>
        <taxon>Streptophyta</taxon>
        <taxon>Embryophyta</taxon>
        <taxon>Tracheophyta</taxon>
        <taxon>Spermatophyta</taxon>
        <taxon>Magnoliopsida</taxon>
        <taxon>eudicotyledons</taxon>
        <taxon>Gunneridae</taxon>
        <taxon>Pentapetalae</taxon>
        <taxon>rosids</taxon>
        <taxon>fabids</taxon>
        <taxon>Fabales</taxon>
        <taxon>Fabaceae</taxon>
        <taxon>Papilionoideae</taxon>
        <taxon>50 kb inversion clade</taxon>
        <taxon>NPAAA clade</taxon>
        <taxon>Hologalegina</taxon>
        <taxon>IRL clade</taxon>
        <taxon>Trifolieae</taxon>
        <taxon>Trifolium</taxon>
    </lineage>
</organism>
<dbReference type="Pfam" id="PF08284">
    <property type="entry name" value="RVP_2"/>
    <property type="match status" value="1"/>
</dbReference>
<name>A0A392U7J7_9FABA</name>
<evidence type="ECO:0000313" key="2">
    <source>
        <dbReference type="Proteomes" id="UP000265520"/>
    </source>
</evidence>
<keyword evidence="2" id="KW-1185">Reference proteome</keyword>
<comment type="caution">
    <text evidence="1">The sequence shown here is derived from an EMBL/GenBank/DDBJ whole genome shotgun (WGS) entry which is preliminary data.</text>
</comment>
<dbReference type="EMBL" id="LXQA010735141">
    <property type="protein sequence ID" value="MCI68356.1"/>
    <property type="molecule type" value="Genomic_DNA"/>
</dbReference>
<protein>
    <submittedName>
        <fullName evidence="1">Cellular nucleic acid-binding protein</fullName>
    </submittedName>
</protein>